<name>A0A4P7QIH1_9CORY</name>
<proteinExistence type="inferred from homology"/>
<dbReference type="PANTHER" id="PTHR43701:SF12">
    <property type="entry name" value="MEMBRANE TRANSPORTER PROTEIN YTNM-RELATED"/>
    <property type="match status" value="1"/>
</dbReference>
<dbReference type="Pfam" id="PF01925">
    <property type="entry name" value="TauE"/>
    <property type="match status" value="1"/>
</dbReference>
<gene>
    <name evidence="7" type="ORF">CENDO_10380</name>
</gene>
<keyword evidence="5 6" id="KW-0472">Membrane</keyword>
<feature type="transmembrane region" description="Helical" evidence="6">
    <location>
        <begin position="233"/>
        <end position="255"/>
    </location>
</feature>
<dbReference type="AlphaFoldDB" id="A0A4P7QIH1"/>
<dbReference type="Proteomes" id="UP000296352">
    <property type="component" value="Chromosome"/>
</dbReference>
<feature type="transmembrane region" description="Helical" evidence="6">
    <location>
        <begin position="23"/>
        <end position="42"/>
    </location>
</feature>
<evidence type="ECO:0000256" key="6">
    <source>
        <dbReference type="RuleBase" id="RU363041"/>
    </source>
</evidence>
<feature type="transmembrane region" description="Helical" evidence="6">
    <location>
        <begin position="99"/>
        <end position="117"/>
    </location>
</feature>
<dbReference type="InterPro" id="IPR051598">
    <property type="entry name" value="TSUP/Inactive_protease-like"/>
</dbReference>
<feature type="transmembrane region" description="Helical" evidence="6">
    <location>
        <begin position="261"/>
        <end position="281"/>
    </location>
</feature>
<evidence type="ECO:0000256" key="5">
    <source>
        <dbReference type="ARBA" id="ARBA00023136"/>
    </source>
</evidence>
<dbReference type="KEGG" id="cee:CENDO_10380"/>
<accession>A0A4P7QIH1</accession>
<dbReference type="GO" id="GO:0005886">
    <property type="term" value="C:plasma membrane"/>
    <property type="evidence" value="ECO:0007669"/>
    <property type="project" value="UniProtKB-SubCell"/>
</dbReference>
<feature type="transmembrane region" description="Helical" evidence="6">
    <location>
        <begin position="202"/>
        <end position="226"/>
    </location>
</feature>
<comment type="subcellular location">
    <subcellularLocation>
        <location evidence="6">Cell membrane</location>
        <topology evidence="6">Multi-pass membrane protein</topology>
    </subcellularLocation>
    <subcellularLocation>
        <location evidence="1">Membrane</location>
        <topology evidence="1">Multi-pass membrane protein</topology>
    </subcellularLocation>
</comment>
<evidence type="ECO:0000256" key="3">
    <source>
        <dbReference type="ARBA" id="ARBA00022692"/>
    </source>
</evidence>
<feature type="transmembrane region" description="Helical" evidence="6">
    <location>
        <begin position="175"/>
        <end position="196"/>
    </location>
</feature>
<reference evidence="7 8" key="1">
    <citation type="submission" date="2019-04" db="EMBL/GenBank/DDBJ databases">
        <title>Corynebacterium endometrii sp. nov., isolated from the uterus of a cow with endometritis.</title>
        <authorList>
            <person name="Ballas P."/>
            <person name="Ruckert C."/>
            <person name="Wagener K."/>
            <person name="Drillich M."/>
            <person name="Kaempfer P."/>
            <person name="Busse H.-J."/>
            <person name="Ehling-Schulz M."/>
        </authorList>
    </citation>
    <scope>NUCLEOTIDE SEQUENCE [LARGE SCALE GENOMIC DNA]</scope>
    <source>
        <strain evidence="7 8">LMM-1653</strain>
    </source>
</reference>
<comment type="similarity">
    <text evidence="2 6">Belongs to the 4-toluene sulfonate uptake permease (TSUP) (TC 2.A.102) family.</text>
</comment>
<dbReference type="OrthoDB" id="45564at2"/>
<sequence length="294" mass="30155">MLILLLIALAGFAAQLVDGGLGMGFGATSTTLLITLAGLGPAQASAAVHAAQLGTTLASGATHWRFGNVDWKVALALAVPGSVAAFLGATLLANLHMDAARPITAAILLCIGINLMWRFSRGRVQRTYSQRNHGTGFLGALGFIGGFVDSTGGGGWGPITTSTLLSAGRIEPRRVVGTVCTAEFSIAAAATFGFAFGMWEDLVSNLLTVAALLIGGVIAAPIAAWSVTRLNPVILGSFVGTLLVLLNVPTVLGALDAPEEVLWLVRGAVLLIGINLGVHGFKAYSRNKMRLAAG</sequence>
<dbReference type="InterPro" id="IPR002781">
    <property type="entry name" value="TM_pro_TauE-like"/>
</dbReference>
<evidence type="ECO:0000256" key="4">
    <source>
        <dbReference type="ARBA" id="ARBA00022989"/>
    </source>
</evidence>
<keyword evidence="8" id="KW-1185">Reference proteome</keyword>
<protein>
    <recommendedName>
        <fullName evidence="6">Probable membrane transporter protein</fullName>
    </recommendedName>
</protein>
<evidence type="ECO:0000256" key="2">
    <source>
        <dbReference type="ARBA" id="ARBA00009142"/>
    </source>
</evidence>
<dbReference type="PANTHER" id="PTHR43701">
    <property type="entry name" value="MEMBRANE TRANSPORTER PROTEIN MJ0441-RELATED"/>
    <property type="match status" value="1"/>
</dbReference>
<keyword evidence="6" id="KW-1003">Cell membrane</keyword>
<keyword evidence="4 6" id="KW-1133">Transmembrane helix</keyword>
<dbReference type="RefSeq" id="WP_136141927.1">
    <property type="nucleotide sequence ID" value="NZ_CP039247.1"/>
</dbReference>
<evidence type="ECO:0000313" key="7">
    <source>
        <dbReference type="EMBL" id="QCB29330.1"/>
    </source>
</evidence>
<evidence type="ECO:0000256" key="1">
    <source>
        <dbReference type="ARBA" id="ARBA00004141"/>
    </source>
</evidence>
<organism evidence="7 8">
    <name type="scientific">Corynebacterium endometrii</name>
    <dbReference type="NCBI Taxonomy" id="2488819"/>
    <lineage>
        <taxon>Bacteria</taxon>
        <taxon>Bacillati</taxon>
        <taxon>Actinomycetota</taxon>
        <taxon>Actinomycetes</taxon>
        <taxon>Mycobacteriales</taxon>
        <taxon>Corynebacteriaceae</taxon>
        <taxon>Corynebacterium</taxon>
    </lineage>
</organism>
<evidence type="ECO:0000313" key="8">
    <source>
        <dbReference type="Proteomes" id="UP000296352"/>
    </source>
</evidence>
<keyword evidence="3 6" id="KW-0812">Transmembrane</keyword>
<feature type="transmembrane region" description="Helical" evidence="6">
    <location>
        <begin position="73"/>
        <end position="93"/>
    </location>
</feature>
<dbReference type="EMBL" id="CP039247">
    <property type="protein sequence ID" value="QCB29330.1"/>
    <property type="molecule type" value="Genomic_DNA"/>
</dbReference>